<keyword evidence="4" id="KW-1185">Reference proteome</keyword>
<evidence type="ECO:0000313" key="3">
    <source>
        <dbReference type="EMBL" id="MDD7968289.1"/>
    </source>
</evidence>
<feature type="region of interest" description="Disordered" evidence="1">
    <location>
        <begin position="166"/>
        <end position="213"/>
    </location>
</feature>
<sequence length="213" mass="22871">MQVLQVISSVAQVLSPLLYAAFIVVIYFQLRAARESVREVRQEFLAGGRPVVAVHDEYDHGTRALSLAVENVGQGPAKSISFAFSRPIESSDGIVVSGLPVFSIGLTSLSPGARITCWWDDLDDQMAFLRRNGLDGEDFQVTVNYTDLTGSSYWNTWDIQPAIYEGLRPPTRPAQHAQDQAADLTDGSGPAGQSPGPTESVRATASTGASEGT</sequence>
<feature type="compositionally biased region" description="Polar residues" evidence="1">
    <location>
        <begin position="195"/>
        <end position="213"/>
    </location>
</feature>
<dbReference type="RefSeq" id="WP_274202816.1">
    <property type="nucleotide sequence ID" value="NZ_JAQZAO010000011.1"/>
</dbReference>
<feature type="transmembrane region" description="Helical" evidence="2">
    <location>
        <begin position="6"/>
        <end position="28"/>
    </location>
</feature>
<name>A0ABT5SZS0_9PSEU</name>
<evidence type="ECO:0000256" key="1">
    <source>
        <dbReference type="SAM" id="MobiDB-lite"/>
    </source>
</evidence>
<proteinExistence type="predicted"/>
<gene>
    <name evidence="3" type="ORF">PGB27_23340</name>
</gene>
<keyword evidence="2" id="KW-1133">Transmembrane helix</keyword>
<keyword evidence="2" id="KW-0812">Transmembrane</keyword>
<evidence type="ECO:0000256" key="2">
    <source>
        <dbReference type="SAM" id="Phobius"/>
    </source>
</evidence>
<protein>
    <submittedName>
        <fullName evidence="3">Uncharacterized protein</fullName>
    </submittedName>
</protein>
<accession>A0ABT5SZS0</accession>
<evidence type="ECO:0000313" key="4">
    <source>
        <dbReference type="Proteomes" id="UP001300763"/>
    </source>
</evidence>
<dbReference type="EMBL" id="JAQZAO010000011">
    <property type="protein sequence ID" value="MDD7968289.1"/>
    <property type="molecule type" value="Genomic_DNA"/>
</dbReference>
<dbReference type="Proteomes" id="UP001300763">
    <property type="component" value="Unassembled WGS sequence"/>
</dbReference>
<organism evidence="3 4">
    <name type="scientific">Actinomycetospora lemnae</name>
    <dbReference type="NCBI Taxonomy" id="3019891"/>
    <lineage>
        <taxon>Bacteria</taxon>
        <taxon>Bacillati</taxon>
        <taxon>Actinomycetota</taxon>
        <taxon>Actinomycetes</taxon>
        <taxon>Pseudonocardiales</taxon>
        <taxon>Pseudonocardiaceae</taxon>
        <taxon>Actinomycetospora</taxon>
    </lineage>
</organism>
<comment type="caution">
    <text evidence="3">The sequence shown here is derived from an EMBL/GenBank/DDBJ whole genome shotgun (WGS) entry which is preliminary data.</text>
</comment>
<keyword evidence="2" id="KW-0472">Membrane</keyword>
<reference evidence="3 4" key="1">
    <citation type="submission" date="2023-02" db="EMBL/GenBank/DDBJ databases">
        <title>Genome sequencing required for Actinomycetospora new species description.</title>
        <authorList>
            <person name="Saimee Y."/>
            <person name="Duangmal K."/>
        </authorList>
    </citation>
    <scope>NUCLEOTIDE SEQUENCE [LARGE SCALE GENOMIC DNA]</scope>
    <source>
        <strain evidence="3 4">DW7H6</strain>
    </source>
</reference>